<gene>
    <name evidence="2" type="ORF">NQ314_001181</name>
</gene>
<evidence type="ECO:0000259" key="1">
    <source>
        <dbReference type="Pfam" id="PF05028"/>
    </source>
</evidence>
<dbReference type="GO" id="GO:0006282">
    <property type="term" value="P:regulation of DNA repair"/>
    <property type="evidence" value="ECO:0007669"/>
    <property type="project" value="InterPro"/>
</dbReference>
<feature type="domain" description="PARG catalytic Macro" evidence="1">
    <location>
        <begin position="28"/>
        <end position="62"/>
    </location>
</feature>
<protein>
    <recommendedName>
        <fullName evidence="1">PARG catalytic Macro domain-containing protein</fullName>
    </recommendedName>
</protein>
<evidence type="ECO:0000313" key="3">
    <source>
        <dbReference type="Proteomes" id="UP001162156"/>
    </source>
</evidence>
<dbReference type="GO" id="GO:0004649">
    <property type="term" value="F:poly(ADP-ribose) glycohydrolase activity"/>
    <property type="evidence" value="ECO:0007669"/>
    <property type="project" value="InterPro"/>
</dbReference>
<dbReference type="EMBL" id="JANEYF010000338">
    <property type="protein sequence ID" value="KAJ8970541.1"/>
    <property type="molecule type" value="Genomic_DNA"/>
</dbReference>
<sequence length="84" mass="9592">MPRLMLDLIQGKKITYPQLQLEIGAVVHFGGSSELKSLIQLMACSMAGRDWYSLSFGDENLRDQFYNMQIFLANNQITISKYSI</sequence>
<dbReference type="Proteomes" id="UP001162156">
    <property type="component" value="Unassembled WGS sequence"/>
</dbReference>
<dbReference type="InterPro" id="IPR046372">
    <property type="entry name" value="PARG_cat_C"/>
</dbReference>
<organism evidence="2 3">
    <name type="scientific">Rhamnusium bicolor</name>
    <dbReference type="NCBI Taxonomy" id="1586634"/>
    <lineage>
        <taxon>Eukaryota</taxon>
        <taxon>Metazoa</taxon>
        <taxon>Ecdysozoa</taxon>
        <taxon>Arthropoda</taxon>
        <taxon>Hexapoda</taxon>
        <taxon>Insecta</taxon>
        <taxon>Pterygota</taxon>
        <taxon>Neoptera</taxon>
        <taxon>Endopterygota</taxon>
        <taxon>Coleoptera</taxon>
        <taxon>Polyphaga</taxon>
        <taxon>Cucujiformia</taxon>
        <taxon>Chrysomeloidea</taxon>
        <taxon>Cerambycidae</taxon>
        <taxon>Lepturinae</taxon>
        <taxon>Rhagiini</taxon>
        <taxon>Rhamnusium</taxon>
    </lineage>
</organism>
<evidence type="ECO:0000313" key="2">
    <source>
        <dbReference type="EMBL" id="KAJ8970541.1"/>
    </source>
</evidence>
<dbReference type="Pfam" id="PF05028">
    <property type="entry name" value="PARG_cat_C"/>
    <property type="match status" value="1"/>
</dbReference>
<reference evidence="2" key="1">
    <citation type="journal article" date="2023" name="Insect Mol. Biol.">
        <title>Genome sequencing provides insights into the evolution of gene families encoding plant cell wall-degrading enzymes in longhorned beetles.</title>
        <authorList>
            <person name="Shin N.R."/>
            <person name="Okamura Y."/>
            <person name="Kirsch R."/>
            <person name="Pauchet Y."/>
        </authorList>
    </citation>
    <scope>NUCLEOTIDE SEQUENCE</scope>
    <source>
        <strain evidence="2">RBIC_L_NR</strain>
    </source>
</reference>
<comment type="caution">
    <text evidence="2">The sequence shown here is derived from an EMBL/GenBank/DDBJ whole genome shotgun (WGS) entry which is preliminary data.</text>
</comment>
<keyword evidence="3" id="KW-1185">Reference proteome</keyword>
<name>A0AAV8ZV29_9CUCU</name>
<proteinExistence type="predicted"/>
<dbReference type="AlphaFoldDB" id="A0AAV8ZV29"/>
<accession>A0AAV8ZV29</accession>